<evidence type="ECO:0000259" key="2">
    <source>
        <dbReference type="Pfam" id="PF09044"/>
    </source>
</evidence>
<feature type="chain" id="PRO_5045667292" description="Killer toxin Kp4 domain-containing protein" evidence="1">
    <location>
        <begin position="16"/>
        <end position="131"/>
    </location>
</feature>
<evidence type="ECO:0000313" key="3">
    <source>
        <dbReference type="EMBL" id="CAK7275090.1"/>
    </source>
</evidence>
<evidence type="ECO:0000313" key="4">
    <source>
        <dbReference type="Proteomes" id="UP001642502"/>
    </source>
</evidence>
<feature type="signal peptide" evidence="1">
    <location>
        <begin position="1"/>
        <end position="15"/>
    </location>
</feature>
<dbReference type="Pfam" id="PF09044">
    <property type="entry name" value="Kp4"/>
    <property type="match status" value="1"/>
</dbReference>
<name>A0ABP0E3D6_9PEZI</name>
<protein>
    <recommendedName>
        <fullName evidence="2">Killer toxin Kp4 domain-containing protein</fullName>
    </recommendedName>
</protein>
<evidence type="ECO:0000256" key="1">
    <source>
        <dbReference type="SAM" id="SignalP"/>
    </source>
</evidence>
<dbReference type="Gene3D" id="3.30.430.10">
    <property type="entry name" value="Killer Toxin P4, subunit A"/>
    <property type="match status" value="1"/>
</dbReference>
<proteinExistence type="predicted"/>
<dbReference type="Proteomes" id="UP001642502">
    <property type="component" value="Unassembled WGS sequence"/>
</dbReference>
<organism evidence="3 4">
    <name type="scientific">Sporothrix epigloea</name>
    <dbReference type="NCBI Taxonomy" id="1892477"/>
    <lineage>
        <taxon>Eukaryota</taxon>
        <taxon>Fungi</taxon>
        <taxon>Dikarya</taxon>
        <taxon>Ascomycota</taxon>
        <taxon>Pezizomycotina</taxon>
        <taxon>Sordariomycetes</taxon>
        <taxon>Sordariomycetidae</taxon>
        <taxon>Ophiostomatales</taxon>
        <taxon>Ophiostomataceae</taxon>
        <taxon>Sporothrix</taxon>
    </lineage>
</organism>
<reference evidence="3 4" key="1">
    <citation type="submission" date="2024-01" db="EMBL/GenBank/DDBJ databases">
        <authorList>
            <person name="Allen C."/>
            <person name="Tagirdzhanova G."/>
        </authorList>
    </citation>
    <scope>NUCLEOTIDE SEQUENCE [LARGE SCALE GENOMIC DNA]</scope>
    <source>
        <strain evidence="3 4">CBS 119000</strain>
    </source>
</reference>
<dbReference type="InterPro" id="IPR011329">
    <property type="entry name" value="Killer_tox_Kp4/SMK"/>
</dbReference>
<sequence>MKYLALAAYIAGAAALGINCRGSSFCGDNAPPMQNIKNELGYMIDNGLGGKYYHENDQIVCSQVESLSSCVFFQKGASGTVQDAYNHVERLMDHGCYNCGSDPTQPGNDVNRGELTVNVVSSPCCGGDCRC</sequence>
<gene>
    <name evidence="3" type="ORF">SEPCBS119000_006503</name>
</gene>
<keyword evidence="4" id="KW-1185">Reference proteome</keyword>
<keyword evidence="1" id="KW-0732">Signal</keyword>
<feature type="domain" description="Killer toxin Kp4" evidence="2">
    <location>
        <begin position="5"/>
        <end position="121"/>
    </location>
</feature>
<comment type="caution">
    <text evidence="3">The sequence shown here is derived from an EMBL/GenBank/DDBJ whole genome shotgun (WGS) entry which is preliminary data.</text>
</comment>
<dbReference type="EMBL" id="CAWUON010000178">
    <property type="protein sequence ID" value="CAK7275090.1"/>
    <property type="molecule type" value="Genomic_DNA"/>
</dbReference>
<dbReference type="SUPFAM" id="SSF55221">
    <property type="entry name" value="Yeast killer toxins"/>
    <property type="match status" value="1"/>
</dbReference>
<dbReference type="InterPro" id="IPR015131">
    <property type="entry name" value="Killer_tox_Kp4"/>
</dbReference>
<accession>A0ABP0E3D6</accession>